<keyword evidence="2" id="KW-0812">Transmembrane</keyword>
<feature type="region of interest" description="Disordered" evidence="1">
    <location>
        <begin position="121"/>
        <end position="182"/>
    </location>
</feature>
<evidence type="ECO:0000313" key="5">
    <source>
        <dbReference type="Proteomes" id="UP001530400"/>
    </source>
</evidence>
<protein>
    <recommendedName>
        <fullName evidence="3">Methyltransferase type 11 domain-containing protein</fullName>
    </recommendedName>
</protein>
<evidence type="ECO:0000313" key="4">
    <source>
        <dbReference type="EMBL" id="KAL3793998.1"/>
    </source>
</evidence>
<keyword evidence="2" id="KW-0472">Membrane</keyword>
<evidence type="ECO:0000256" key="1">
    <source>
        <dbReference type="SAM" id="MobiDB-lite"/>
    </source>
</evidence>
<dbReference type="AlphaFoldDB" id="A0ABD3Q1A3"/>
<gene>
    <name evidence="4" type="ORF">ACHAWO_004076</name>
</gene>
<evidence type="ECO:0000256" key="2">
    <source>
        <dbReference type="SAM" id="Phobius"/>
    </source>
</evidence>
<dbReference type="InterPro" id="IPR013216">
    <property type="entry name" value="Methyltransf_11"/>
</dbReference>
<feature type="compositionally biased region" description="Polar residues" evidence="1">
    <location>
        <begin position="160"/>
        <end position="170"/>
    </location>
</feature>
<feature type="compositionally biased region" description="Basic and acidic residues" evidence="1">
    <location>
        <begin position="135"/>
        <end position="155"/>
    </location>
</feature>
<dbReference type="EMBL" id="JALLPJ020000374">
    <property type="protein sequence ID" value="KAL3793998.1"/>
    <property type="molecule type" value="Genomic_DNA"/>
</dbReference>
<organism evidence="4 5">
    <name type="scientific">Cyclotella atomus</name>
    <dbReference type="NCBI Taxonomy" id="382360"/>
    <lineage>
        <taxon>Eukaryota</taxon>
        <taxon>Sar</taxon>
        <taxon>Stramenopiles</taxon>
        <taxon>Ochrophyta</taxon>
        <taxon>Bacillariophyta</taxon>
        <taxon>Coscinodiscophyceae</taxon>
        <taxon>Thalassiosirophycidae</taxon>
        <taxon>Stephanodiscales</taxon>
        <taxon>Stephanodiscaceae</taxon>
        <taxon>Cyclotella</taxon>
    </lineage>
</organism>
<dbReference type="InterPro" id="IPR029063">
    <property type="entry name" value="SAM-dependent_MTases_sf"/>
</dbReference>
<sequence length="1125" mass="125874">MIFKFQQFVFNALLAGVSPHYVHDTHGMRVVEKVGGGNSRLRYDKAGKMPRTHGVRSTRKLSQMLLLGGAFVIVIQGIFIVLIVNFYTSSFGSGGSVGGGGAPVSSQELKGLNESFGLESSHDASFEDWPGLKGSSKEAYRGKEQGDHDAVDDGGHVGSPSAQVTPTQNAVDEARKKTQEKWDNAQQTFAEGGAWHQHPLVTKTYAERLGAGSEDRISHLIDNYGEGKTCISIGCGDGGIEVELVRRGFCATLKGIDLSPVRVANSNAKVPEDLKDRMEFRVEDAEKNRVQESFDVVLFNHALHHISNLEGISEAIRDHLMNPDGGILVLEEYVGPVRWQFPPEHVAEIVRLLKDLERDHPNYIPIFRQNPLWDGDTFQLPDPVSVEKDDPSETVRSNEIVPVLSNYFKIVEDVPTGGNFFQWIFHNAYNALKTEEGNQIVQKMLDREMEVIRSGVVKSDYVFQVWKHQNHDAVDDGGHVGSPAAQVTPTQNAVDEARKKTQEKWDNAQQTFAEGGAWHQHPLVTKTYAERLGAGSGDRISHLIDNYGEGKTCISIGCGDGGIEVELVRRGFCATLKGIDLSPVRVANSNAKVPEDLKDRMEFRVEDAEKNRVQESFDVVLFNHALHHISNLEGISEAIRDHLMNPDGGILVLEEYVGPVRWQFPPEHVAEIVRLLKDLERDHPNYIPIFRQNPLWDGDTFQLPDPVSVEKDDPSETVRSNEIVPVLSNYFKIVEDVPTGGNFFQWIFHNAYNALKTEEGNQIVQKMLDREMEVIRSGVVKSDYVFQVWKHQNHDAVDDGGHVGSPAAQVTPTQNAVDEARKKTQEKWDNAQQTFAEGGAWHQHPLVTKTYAERLGAGSGDRISHLIDNYGGGKTCISIGCGDGGIEVELVRSGFCATLKGIDLSPVRVANSNARVPVDLKDRMEFRVEDAEKNRVQESFDVVLFTHALHHISNLEGMSEAIRDHLMNPDGGILVLEEYVGPVRWQFPPEHVAEIVRLLKDLERDHPNYIPIFRQNPLWDGDTFQLPDPVSVEKDDPSETVRSNEIVPVLSNYFKIVEDVPTGGNFFQWIFHNAYNALKTEEGNQIVQKMLDREMEVIRSGVVKSDYVFQVWKHQNHDEGDVLNE</sequence>
<evidence type="ECO:0000259" key="3">
    <source>
        <dbReference type="Pfam" id="PF08241"/>
    </source>
</evidence>
<feature type="domain" description="Methyltransferase type 11" evidence="3">
    <location>
        <begin position="878"/>
        <end position="966"/>
    </location>
</feature>
<dbReference type="Proteomes" id="UP001530400">
    <property type="component" value="Unassembled WGS sequence"/>
</dbReference>
<dbReference type="PANTHER" id="PTHR43861">
    <property type="entry name" value="TRANS-ACONITATE 2-METHYLTRANSFERASE-RELATED"/>
    <property type="match status" value="1"/>
</dbReference>
<feature type="compositionally biased region" description="Basic and acidic residues" evidence="1">
    <location>
        <begin position="172"/>
        <end position="182"/>
    </location>
</feature>
<accession>A0ABD3Q1A3</accession>
<dbReference type="Pfam" id="PF08241">
    <property type="entry name" value="Methyltransf_11"/>
    <property type="match status" value="1"/>
</dbReference>
<dbReference type="Gene3D" id="3.40.50.150">
    <property type="entry name" value="Vaccinia Virus protein VP39"/>
    <property type="match status" value="3"/>
</dbReference>
<reference evidence="4 5" key="1">
    <citation type="submission" date="2024-10" db="EMBL/GenBank/DDBJ databases">
        <title>Updated reference genomes for cyclostephanoid diatoms.</title>
        <authorList>
            <person name="Roberts W.R."/>
            <person name="Alverson A.J."/>
        </authorList>
    </citation>
    <scope>NUCLEOTIDE SEQUENCE [LARGE SCALE GENOMIC DNA]</scope>
    <source>
        <strain evidence="4 5">AJA010-31</strain>
    </source>
</reference>
<keyword evidence="2" id="KW-1133">Transmembrane helix</keyword>
<feature type="transmembrane region" description="Helical" evidence="2">
    <location>
        <begin position="65"/>
        <end position="87"/>
    </location>
</feature>
<name>A0ABD3Q1A3_9STRA</name>
<dbReference type="SUPFAM" id="SSF53335">
    <property type="entry name" value="S-adenosyl-L-methionine-dependent methyltransferases"/>
    <property type="match status" value="3"/>
</dbReference>
<dbReference type="Pfam" id="PF13489">
    <property type="entry name" value="Methyltransf_23"/>
    <property type="match status" value="2"/>
</dbReference>
<keyword evidence="5" id="KW-1185">Reference proteome</keyword>
<comment type="caution">
    <text evidence="4">The sequence shown here is derived from an EMBL/GenBank/DDBJ whole genome shotgun (WGS) entry which is preliminary data.</text>
</comment>
<dbReference type="CDD" id="cd02440">
    <property type="entry name" value="AdoMet_MTases"/>
    <property type="match status" value="3"/>
</dbReference>
<proteinExistence type="predicted"/>